<comment type="caution">
    <text evidence="1">The sequence shown here is derived from an EMBL/GenBank/DDBJ whole genome shotgun (WGS) entry which is preliminary data.</text>
</comment>
<name>A0ABQ8JW37_DERPT</name>
<sequence>MDGSIFSLKASIIYQTGAYNVPHYRQQQTTLTLLYHQSFECPNLSHFEKNTPEKNCLKSNTNVSISTYFQMIVLVIVISNI</sequence>
<organism evidence="1 2">
    <name type="scientific">Dermatophagoides pteronyssinus</name>
    <name type="common">European house dust mite</name>
    <dbReference type="NCBI Taxonomy" id="6956"/>
    <lineage>
        <taxon>Eukaryota</taxon>
        <taxon>Metazoa</taxon>
        <taxon>Ecdysozoa</taxon>
        <taxon>Arthropoda</taxon>
        <taxon>Chelicerata</taxon>
        <taxon>Arachnida</taxon>
        <taxon>Acari</taxon>
        <taxon>Acariformes</taxon>
        <taxon>Sarcoptiformes</taxon>
        <taxon>Astigmata</taxon>
        <taxon>Psoroptidia</taxon>
        <taxon>Analgoidea</taxon>
        <taxon>Pyroglyphidae</taxon>
        <taxon>Dermatophagoidinae</taxon>
        <taxon>Dermatophagoides</taxon>
    </lineage>
</organism>
<feature type="non-terminal residue" evidence="1">
    <location>
        <position position="81"/>
    </location>
</feature>
<reference evidence="1 2" key="2">
    <citation type="journal article" date="2022" name="Mol. Biol. Evol.">
        <title>Comparative Genomics Reveals Insights into the Divergent Evolution of Astigmatic Mites and Household Pest Adaptations.</title>
        <authorList>
            <person name="Xiong Q."/>
            <person name="Wan A.T."/>
            <person name="Liu X."/>
            <person name="Fung C.S."/>
            <person name="Xiao X."/>
            <person name="Malainual N."/>
            <person name="Hou J."/>
            <person name="Wang L."/>
            <person name="Wang M."/>
            <person name="Yang K.Y."/>
            <person name="Cui Y."/>
            <person name="Leung E.L."/>
            <person name="Nong W."/>
            <person name="Shin S.K."/>
            <person name="Au S.W."/>
            <person name="Jeong K.Y."/>
            <person name="Chew F.T."/>
            <person name="Hui J.H."/>
            <person name="Leung T.F."/>
            <person name="Tungtrongchitr A."/>
            <person name="Zhong N."/>
            <person name="Liu Z."/>
            <person name="Tsui S.K."/>
        </authorList>
    </citation>
    <scope>NUCLEOTIDE SEQUENCE [LARGE SCALE GENOMIC DNA]</scope>
    <source>
        <strain evidence="1">Derp</strain>
    </source>
</reference>
<evidence type="ECO:0000313" key="1">
    <source>
        <dbReference type="EMBL" id="KAH9426833.1"/>
    </source>
</evidence>
<dbReference type="EMBL" id="NJHN03000008">
    <property type="protein sequence ID" value="KAH9426833.1"/>
    <property type="molecule type" value="Genomic_DNA"/>
</dbReference>
<keyword evidence="2" id="KW-1185">Reference proteome</keyword>
<reference evidence="1 2" key="1">
    <citation type="journal article" date="2018" name="J. Allergy Clin. Immunol.">
        <title>High-quality assembly of Dermatophagoides pteronyssinus genome and transcriptome reveals a wide range of novel allergens.</title>
        <authorList>
            <person name="Liu X.Y."/>
            <person name="Yang K.Y."/>
            <person name="Wang M.Q."/>
            <person name="Kwok J.S."/>
            <person name="Zeng X."/>
            <person name="Yang Z."/>
            <person name="Xiao X.J."/>
            <person name="Lau C.P."/>
            <person name="Li Y."/>
            <person name="Huang Z.M."/>
            <person name="Ba J.G."/>
            <person name="Yim A.K."/>
            <person name="Ouyang C.Y."/>
            <person name="Ngai S.M."/>
            <person name="Chan T.F."/>
            <person name="Leung E.L."/>
            <person name="Liu L."/>
            <person name="Liu Z.G."/>
            <person name="Tsui S.K."/>
        </authorList>
    </citation>
    <scope>NUCLEOTIDE SEQUENCE [LARGE SCALE GENOMIC DNA]</scope>
    <source>
        <strain evidence="1">Derp</strain>
    </source>
</reference>
<gene>
    <name evidence="1" type="ORF">DERP_002933</name>
</gene>
<dbReference type="Proteomes" id="UP000887458">
    <property type="component" value="Unassembled WGS sequence"/>
</dbReference>
<evidence type="ECO:0000313" key="2">
    <source>
        <dbReference type="Proteomes" id="UP000887458"/>
    </source>
</evidence>
<proteinExistence type="predicted"/>
<protein>
    <submittedName>
        <fullName evidence="1">Uncharacterized protein</fullName>
    </submittedName>
</protein>
<accession>A0ABQ8JW37</accession>